<gene>
    <name evidence="1" type="ORF">KQI82_10845</name>
</gene>
<name>A0ABS6FAT2_9FIRM</name>
<comment type="caution">
    <text evidence="1">The sequence shown here is derived from an EMBL/GenBank/DDBJ whole genome shotgun (WGS) entry which is preliminary data.</text>
</comment>
<proteinExistence type="predicted"/>
<dbReference type="EMBL" id="JAHLQN010000001">
    <property type="protein sequence ID" value="MBU5627405.1"/>
    <property type="molecule type" value="Genomic_DNA"/>
</dbReference>
<evidence type="ECO:0000313" key="2">
    <source>
        <dbReference type="Proteomes" id="UP000787672"/>
    </source>
</evidence>
<dbReference type="RefSeq" id="WP_216632772.1">
    <property type="nucleotide sequence ID" value="NZ_JAHLQN010000001.1"/>
</dbReference>
<reference evidence="1 2" key="1">
    <citation type="submission" date="2021-06" db="EMBL/GenBank/DDBJ databases">
        <authorList>
            <person name="Sun Q."/>
            <person name="Li D."/>
        </authorList>
    </citation>
    <scope>NUCLEOTIDE SEQUENCE [LARGE SCALE GENOMIC DNA]</scope>
    <source>
        <strain evidence="1 2">MSJ-2</strain>
    </source>
</reference>
<organism evidence="1 2">
    <name type="scientific">Dysosmobacter acutus</name>
    <dbReference type="NCBI Taxonomy" id="2841504"/>
    <lineage>
        <taxon>Bacteria</taxon>
        <taxon>Bacillati</taxon>
        <taxon>Bacillota</taxon>
        <taxon>Clostridia</taxon>
        <taxon>Eubacteriales</taxon>
        <taxon>Oscillospiraceae</taxon>
        <taxon>Dysosmobacter</taxon>
    </lineage>
</organism>
<keyword evidence="2" id="KW-1185">Reference proteome</keyword>
<protein>
    <submittedName>
        <fullName evidence="1">DUF2442 domain-containing protein</fullName>
    </submittedName>
</protein>
<evidence type="ECO:0000313" key="1">
    <source>
        <dbReference type="EMBL" id="MBU5627405.1"/>
    </source>
</evidence>
<dbReference type="Proteomes" id="UP000787672">
    <property type="component" value="Unassembled WGS sequence"/>
</dbReference>
<accession>A0ABS6FAT2</accession>
<sequence length="86" mass="9820">MSRTMPIKSVMTLDGHLLQVTFHTGNCAVVDLKPHLQSVRFRALSNQEIWETADTNGGFIHWYQSGFMVVELAWNEVVEMLLGEWA</sequence>